<comment type="similarity">
    <text evidence="1">Belongs to the LysR transcriptional regulatory family.</text>
</comment>
<dbReference type="InterPro" id="IPR036390">
    <property type="entry name" value="WH_DNA-bd_sf"/>
</dbReference>
<dbReference type="PANTHER" id="PTHR30537:SF74">
    <property type="entry name" value="HTH-TYPE TRANSCRIPTIONAL REGULATOR TRPI"/>
    <property type="match status" value="1"/>
</dbReference>
<dbReference type="InterPro" id="IPR036388">
    <property type="entry name" value="WH-like_DNA-bd_sf"/>
</dbReference>
<reference evidence="6 7" key="1">
    <citation type="submission" date="2023-04" db="EMBL/GenBank/DDBJ databases">
        <title>Marinoamorphus aggregata gen. nov., sp. Nov., isolate from tissue of brittle star Ophioplocus japonicus.</title>
        <authorList>
            <person name="Kawano K."/>
            <person name="Sawayama S."/>
            <person name="Nakagawa S."/>
        </authorList>
    </citation>
    <scope>NUCLEOTIDE SEQUENCE [LARGE SCALE GENOMIC DNA]</scope>
    <source>
        <strain evidence="6 7">NKW23</strain>
    </source>
</reference>
<dbReference type="Pfam" id="PF03466">
    <property type="entry name" value="LysR_substrate"/>
    <property type="match status" value="1"/>
</dbReference>
<keyword evidence="3" id="KW-0238">DNA-binding</keyword>
<dbReference type="EMBL" id="BSYI01000026">
    <property type="protein sequence ID" value="GMG83936.1"/>
    <property type="molecule type" value="Genomic_DNA"/>
</dbReference>
<dbReference type="PRINTS" id="PR00039">
    <property type="entry name" value="HTHLYSR"/>
</dbReference>
<dbReference type="PANTHER" id="PTHR30537">
    <property type="entry name" value="HTH-TYPE TRANSCRIPTIONAL REGULATOR"/>
    <property type="match status" value="1"/>
</dbReference>
<organism evidence="6 7">
    <name type="scientific">Paralimibaculum aggregatum</name>
    <dbReference type="NCBI Taxonomy" id="3036245"/>
    <lineage>
        <taxon>Bacteria</taxon>
        <taxon>Pseudomonadati</taxon>
        <taxon>Pseudomonadota</taxon>
        <taxon>Alphaproteobacteria</taxon>
        <taxon>Rhodobacterales</taxon>
        <taxon>Paracoccaceae</taxon>
        <taxon>Paralimibaculum</taxon>
    </lineage>
</organism>
<comment type="caution">
    <text evidence="6">The sequence shown here is derived from an EMBL/GenBank/DDBJ whole genome shotgun (WGS) entry which is preliminary data.</text>
</comment>
<feature type="domain" description="HTH lysR-type" evidence="5">
    <location>
        <begin position="12"/>
        <end position="66"/>
    </location>
</feature>
<dbReference type="CDD" id="cd08432">
    <property type="entry name" value="PBP2_GcdR_TrpI_HvrB_AmpR_like"/>
    <property type="match status" value="1"/>
</dbReference>
<evidence type="ECO:0000256" key="2">
    <source>
        <dbReference type="ARBA" id="ARBA00023015"/>
    </source>
</evidence>
<accession>A0ABQ6LNA5</accession>
<evidence type="ECO:0000256" key="1">
    <source>
        <dbReference type="ARBA" id="ARBA00009437"/>
    </source>
</evidence>
<sequence>MQELWKLLASPRHVIVFEAAARHGSFTRAAEELNVQQPAVSAAIRQLEAALGVALFTRRHRKVELTAAGKRLHADVARALELLLLSARSVRQLARSDYVTLNASSAFTYYWMMPRLADFHALHPEIDLRLQSSDREPDIDAENISLAIRRGDGAWPDCHSAPVAEEEIYPVAAPHVMAAAVNLRGIPSLLHQRLIHLEEPIRERPTWAQWFAHFGIAGAAPQGGLRLNDYALVLQAAMAGEGFAFGWRHLTDPLVERGLLAARRDWCWRTGHGFHLVWSKNRPLSPAAEAVRDWMLAALPGAPA</sequence>
<evidence type="ECO:0000313" key="7">
    <source>
        <dbReference type="Proteomes" id="UP001239909"/>
    </source>
</evidence>
<dbReference type="Proteomes" id="UP001239909">
    <property type="component" value="Unassembled WGS sequence"/>
</dbReference>
<protein>
    <submittedName>
        <fullName evidence="6">LysR substrate-binding domain-containing protein</fullName>
    </submittedName>
</protein>
<dbReference type="InterPro" id="IPR000847">
    <property type="entry name" value="LysR_HTH_N"/>
</dbReference>
<dbReference type="SUPFAM" id="SSF46785">
    <property type="entry name" value="Winged helix' DNA-binding domain"/>
    <property type="match status" value="1"/>
</dbReference>
<dbReference type="InterPro" id="IPR058163">
    <property type="entry name" value="LysR-type_TF_proteobact-type"/>
</dbReference>
<dbReference type="InterPro" id="IPR005119">
    <property type="entry name" value="LysR_subst-bd"/>
</dbReference>
<dbReference type="Gene3D" id="3.40.190.10">
    <property type="entry name" value="Periplasmic binding protein-like II"/>
    <property type="match status" value="2"/>
</dbReference>
<evidence type="ECO:0000256" key="4">
    <source>
        <dbReference type="ARBA" id="ARBA00023163"/>
    </source>
</evidence>
<keyword evidence="7" id="KW-1185">Reference proteome</keyword>
<keyword evidence="2" id="KW-0805">Transcription regulation</keyword>
<name>A0ABQ6LNA5_9RHOB</name>
<evidence type="ECO:0000313" key="6">
    <source>
        <dbReference type="EMBL" id="GMG83936.1"/>
    </source>
</evidence>
<evidence type="ECO:0000259" key="5">
    <source>
        <dbReference type="PROSITE" id="PS50931"/>
    </source>
</evidence>
<gene>
    <name evidence="6" type="ORF">LNKW23_31500</name>
</gene>
<dbReference type="Gene3D" id="1.10.10.10">
    <property type="entry name" value="Winged helix-like DNA-binding domain superfamily/Winged helix DNA-binding domain"/>
    <property type="match status" value="1"/>
</dbReference>
<dbReference type="PROSITE" id="PS50931">
    <property type="entry name" value="HTH_LYSR"/>
    <property type="match status" value="1"/>
</dbReference>
<keyword evidence="4" id="KW-0804">Transcription</keyword>
<evidence type="ECO:0000256" key="3">
    <source>
        <dbReference type="ARBA" id="ARBA00023125"/>
    </source>
</evidence>
<dbReference type="Pfam" id="PF00126">
    <property type="entry name" value="HTH_1"/>
    <property type="match status" value="1"/>
</dbReference>
<dbReference type="SUPFAM" id="SSF53850">
    <property type="entry name" value="Periplasmic binding protein-like II"/>
    <property type="match status" value="1"/>
</dbReference>
<dbReference type="RefSeq" id="WP_285672789.1">
    <property type="nucleotide sequence ID" value="NZ_BSYI01000026.1"/>
</dbReference>
<proteinExistence type="inferred from homology"/>